<evidence type="ECO:0000313" key="3">
    <source>
        <dbReference type="EMBL" id="EOA07001.1"/>
    </source>
</evidence>
<dbReference type="PATRIC" id="fig|1188240.3.peg.631"/>
<dbReference type="EMBL" id="AORK01000026">
    <property type="protein sequence ID" value="EOA07001.1"/>
    <property type="molecule type" value="Genomic_DNA"/>
</dbReference>
<proteinExistence type="predicted"/>
<feature type="coiled-coil region" evidence="1">
    <location>
        <begin position="166"/>
        <end position="261"/>
    </location>
</feature>
<feature type="region of interest" description="Disordered" evidence="2">
    <location>
        <begin position="284"/>
        <end position="323"/>
    </location>
</feature>
<feature type="coiled-coil region" evidence="1">
    <location>
        <begin position="35"/>
        <end position="80"/>
    </location>
</feature>
<dbReference type="RefSeq" id="WP_004429569.1">
    <property type="nucleotide sequence ID" value="NZ_AORK01000026.1"/>
</dbReference>
<sequence>MKKIILPVIGSLVIGSILSGGTIYAIQKINNNKEIQKWRILLEKKERECEMLKRQLEEELEKSEKHNRDIAESIAALNEKIVANFNEAKEVYKKAVALTTYTVKDTEEKNVNYYLAYFDSGSKEIKTSNQPKTTLTGNEKQIPATLEGMLITGIDKLLKEEAEFKKDQTLDRLDNVQKVIKEILEKAKQGGQKLTEFFQKQIDELKKLKLEIQTIHEKDFVELLKSIDPSITPENWKDDDAKNTLDRLNKIKTLLKNLKSEWDFLSDSIKEDILPRLDRINKDSKENLDRLKNGTDPLAPASRDQGGRGEADDSSGQPENMVS</sequence>
<reference evidence="3 4" key="1">
    <citation type="journal article" date="2013" name="Genome Announc.">
        <title>Draft Genome Sequences of Mycoplasma auris and Mycoplasma yeatsii, Two Species of the Ear Canal of Caprinae.</title>
        <authorList>
            <person name="Dordet-Frisoni E."/>
            <person name="Baranowski E."/>
            <person name="Barre A."/>
            <person name="Blanchard A."/>
            <person name="Breton M."/>
            <person name="Couture C."/>
            <person name="Dupuy V."/>
            <person name="Gaurivaud P."/>
            <person name="Jacob D."/>
            <person name="Lemaitre C."/>
            <person name="Manso-Silvan L."/>
            <person name="Nikolski M."/>
            <person name="Nouvel L.X."/>
            <person name="Poumarat F."/>
            <person name="Sirand-Pugnet P."/>
            <person name="Thebault P."/>
            <person name="Theil S."/>
            <person name="Thiaucourt F."/>
            <person name="Citti C."/>
            <person name="Tardy F."/>
        </authorList>
    </citation>
    <scope>NUCLEOTIDE SEQUENCE [LARGE SCALE GENOMIC DNA]</scope>
    <source>
        <strain evidence="3 4">13926</strain>
    </source>
</reference>
<protein>
    <submittedName>
        <fullName evidence="3">Uncharacterized protein</fullName>
    </submittedName>
</protein>
<gene>
    <name evidence="3" type="ORF">MYEA_6400</name>
</gene>
<dbReference type="AlphaFoldDB" id="S6G3D3"/>
<accession>S6G3D3</accession>
<keyword evidence="1" id="KW-0175">Coiled coil</keyword>
<dbReference type="Proteomes" id="UP000015348">
    <property type="component" value="Unassembled WGS sequence"/>
</dbReference>
<feature type="compositionally biased region" description="Polar residues" evidence="2">
    <location>
        <begin position="314"/>
        <end position="323"/>
    </location>
</feature>
<comment type="caution">
    <text evidence="3">The sequence shown here is derived from an EMBL/GenBank/DDBJ whole genome shotgun (WGS) entry which is preliminary data.</text>
</comment>
<feature type="compositionally biased region" description="Basic and acidic residues" evidence="2">
    <location>
        <begin position="284"/>
        <end position="293"/>
    </location>
</feature>
<dbReference type="OrthoDB" id="403741at2"/>
<evidence type="ECO:0000313" key="4">
    <source>
        <dbReference type="Proteomes" id="UP000015348"/>
    </source>
</evidence>
<evidence type="ECO:0000256" key="1">
    <source>
        <dbReference type="SAM" id="Coils"/>
    </source>
</evidence>
<organism evidence="3 4">
    <name type="scientific">Mycoplasma yeatsii 13926</name>
    <dbReference type="NCBI Taxonomy" id="1188240"/>
    <lineage>
        <taxon>Bacteria</taxon>
        <taxon>Bacillati</taxon>
        <taxon>Mycoplasmatota</taxon>
        <taxon>Mollicutes</taxon>
        <taxon>Mycoplasmataceae</taxon>
        <taxon>Mycoplasma</taxon>
    </lineage>
</organism>
<evidence type="ECO:0000256" key="2">
    <source>
        <dbReference type="SAM" id="MobiDB-lite"/>
    </source>
</evidence>
<name>S6G3D3_9MOLU</name>